<keyword evidence="2" id="KW-0238">DNA-binding</keyword>
<dbReference type="PANTHER" id="PTHR38445">
    <property type="entry name" value="HTH-TYPE TRANSCRIPTIONAL REPRESSOR YTRA"/>
    <property type="match status" value="1"/>
</dbReference>
<protein>
    <submittedName>
        <fullName evidence="5">HTH-type transcriptional repressor YtrA</fullName>
    </submittedName>
</protein>
<dbReference type="KEGG" id="cee:CENDO_07205"/>
<dbReference type="InterPro" id="IPR036390">
    <property type="entry name" value="WH_DNA-bd_sf"/>
</dbReference>
<dbReference type="GO" id="GO:0003677">
    <property type="term" value="F:DNA binding"/>
    <property type="evidence" value="ECO:0007669"/>
    <property type="project" value="UniProtKB-KW"/>
</dbReference>
<evidence type="ECO:0000256" key="3">
    <source>
        <dbReference type="ARBA" id="ARBA00023163"/>
    </source>
</evidence>
<reference evidence="5 6" key="1">
    <citation type="submission" date="2019-04" db="EMBL/GenBank/DDBJ databases">
        <title>Corynebacterium endometrii sp. nov., isolated from the uterus of a cow with endometritis.</title>
        <authorList>
            <person name="Ballas P."/>
            <person name="Ruckert C."/>
            <person name="Wagener K."/>
            <person name="Drillich M."/>
            <person name="Kaempfer P."/>
            <person name="Busse H.-J."/>
            <person name="Ehling-Schulz M."/>
        </authorList>
    </citation>
    <scope>NUCLEOTIDE SEQUENCE [LARGE SCALE GENOMIC DNA]</scope>
    <source>
        <strain evidence="5 6">LMM-1653</strain>
    </source>
</reference>
<dbReference type="GO" id="GO:0003700">
    <property type="term" value="F:DNA-binding transcription factor activity"/>
    <property type="evidence" value="ECO:0007669"/>
    <property type="project" value="InterPro"/>
</dbReference>
<feature type="domain" description="HTH gntR-type" evidence="4">
    <location>
        <begin position="11"/>
        <end position="79"/>
    </location>
</feature>
<dbReference type="EMBL" id="CP039247">
    <property type="protein sequence ID" value="QCB28715.1"/>
    <property type="molecule type" value="Genomic_DNA"/>
</dbReference>
<dbReference type="RefSeq" id="WP_136141417.1">
    <property type="nucleotide sequence ID" value="NZ_CP039247.1"/>
</dbReference>
<evidence type="ECO:0000313" key="5">
    <source>
        <dbReference type="EMBL" id="QCB28715.1"/>
    </source>
</evidence>
<dbReference type="InterPro" id="IPR000524">
    <property type="entry name" value="Tscrpt_reg_HTH_GntR"/>
</dbReference>
<dbReference type="PANTHER" id="PTHR38445:SF7">
    <property type="entry name" value="GNTR-FAMILY TRANSCRIPTIONAL REGULATOR"/>
    <property type="match status" value="1"/>
</dbReference>
<keyword evidence="6" id="KW-1185">Reference proteome</keyword>
<evidence type="ECO:0000256" key="1">
    <source>
        <dbReference type="ARBA" id="ARBA00023015"/>
    </source>
</evidence>
<dbReference type="SUPFAM" id="SSF46785">
    <property type="entry name" value="Winged helix' DNA-binding domain"/>
    <property type="match status" value="1"/>
</dbReference>
<dbReference type="CDD" id="cd07377">
    <property type="entry name" value="WHTH_GntR"/>
    <property type="match status" value="1"/>
</dbReference>
<proteinExistence type="predicted"/>
<organism evidence="5 6">
    <name type="scientific">Corynebacterium endometrii</name>
    <dbReference type="NCBI Taxonomy" id="2488819"/>
    <lineage>
        <taxon>Bacteria</taxon>
        <taxon>Bacillati</taxon>
        <taxon>Actinomycetota</taxon>
        <taxon>Actinomycetes</taxon>
        <taxon>Mycobacteriales</taxon>
        <taxon>Corynebacteriaceae</taxon>
        <taxon>Corynebacterium</taxon>
    </lineage>
</organism>
<keyword evidence="1" id="KW-0805">Transcription regulation</keyword>
<evidence type="ECO:0000313" key="6">
    <source>
        <dbReference type="Proteomes" id="UP000296352"/>
    </source>
</evidence>
<dbReference type="Pfam" id="PF00392">
    <property type="entry name" value="GntR"/>
    <property type="match status" value="1"/>
</dbReference>
<dbReference type="SMART" id="SM00345">
    <property type="entry name" value="HTH_GNTR"/>
    <property type="match status" value="1"/>
</dbReference>
<keyword evidence="3" id="KW-0804">Transcription</keyword>
<evidence type="ECO:0000256" key="2">
    <source>
        <dbReference type="ARBA" id="ARBA00023125"/>
    </source>
</evidence>
<dbReference type="AlphaFoldDB" id="A0A4P7QG71"/>
<gene>
    <name evidence="5" type="primary">ytrA</name>
    <name evidence="5" type="ORF">CENDO_07205</name>
</gene>
<dbReference type="Gene3D" id="1.10.10.10">
    <property type="entry name" value="Winged helix-like DNA-binding domain superfamily/Winged helix DNA-binding domain"/>
    <property type="match status" value="1"/>
</dbReference>
<dbReference type="Proteomes" id="UP000296352">
    <property type="component" value="Chromosome"/>
</dbReference>
<dbReference type="PROSITE" id="PS50949">
    <property type="entry name" value="HTH_GNTR"/>
    <property type="match status" value="1"/>
</dbReference>
<dbReference type="OrthoDB" id="3192286at2"/>
<evidence type="ECO:0000259" key="4">
    <source>
        <dbReference type="PROSITE" id="PS50949"/>
    </source>
</evidence>
<sequence length="119" mass="13388">MLIILDPADNSPLYSQIVRQVIQQISAGTIRPGDRLPTAVELAETLNLNRNTVLQAYRQLRDEGWLELRRGRGTIARNPLDEPRYSRLDSLIAELTRLAQAEGISLREVTDALRKKGLA</sequence>
<name>A0A4P7QG71_9CORY</name>
<dbReference type="PRINTS" id="PR00035">
    <property type="entry name" value="HTHGNTR"/>
</dbReference>
<accession>A0A4P7QG71</accession>
<dbReference type="InterPro" id="IPR036388">
    <property type="entry name" value="WH-like_DNA-bd_sf"/>
</dbReference>